<accession>A0AA37WEH6</accession>
<evidence type="ECO:0000313" key="2">
    <source>
        <dbReference type="EMBL" id="GLR18776.1"/>
    </source>
</evidence>
<evidence type="ECO:0000256" key="1">
    <source>
        <dbReference type="SAM" id="SignalP"/>
    </source>
</evidence>
<dbReference type="EMBL" id="BSOH01000023">
    <property type="protein sequence ID" value="GLR18776.1"/>
    <property type="molecule type" value="Genomic_DNA"/>
</dbReference>
<feature type="signal peptide" evidence="1">
    <location>
        <begin position="1"/>
        <end position="19"/>
    </location>
</feature>
<feature type="chain" id="PRO_5041463460" evidence="1">
    <location>
        <begin position="20"/>
        <end position="520"/>
    </location>
</feature>
<reference evidence="2" key="1">
    <citation type="journal article" date="2014" name="Int. J. Syst. Evol. Microbiol.">
        <title>Complete genome sequence of Corynebacterium casei LMG S-19264T (=DSM 44701T), isolated from a smear-ripened cheese.</title>
        <authorList>
            <consortium name="US DOE Joint Genome Institute (JGI-PGF)"/>
            <person name="Walter F."/>
            <person name="Albersmeier A."/>
            <person name="Kalinowski J."/>
            <person name="Ruckert C."/>
        </authorList>
    </citation>
    <scope>NUCLEOTIDE SEQUENCE</scope>
    <source>
        <strain evidence="2">NBRC 108769</strain>
    </source>
</reference>
<sequence length="520" mass="59089">MRSFLLISLISICATLGYAQKSNVVSVIVNQSANSPYETQLVKLIMTSLNESKTTKFQEYQFNEANGKVTFLGTKEEFSTHALLLNPEFNNSLTPEIQYTSDTTGKVKSALMNVNLDFTCNYKYLELGTGIVDIAKEAKMDPSKLSTKPEVINIEIGKYIKGKLPKKDTKAFKELEEKIHNAYKSQVAKHYTDRVKSDYSVISEIRSTIFANSDPKPFEVTAEDAGKKKISTFSFNAGSNQDIAKREAINVFKKVQIGDFEGFERIGTALTKEVGPDQSTAKFLISGGKGLKEAIDEKATIYAVRNETLLNKELKNKEKQFRVSLEKECVFCNFDIQTQLADLYFINFIDKSDEFISKHFIEKYKGEKFIDDKVEDVLGLKEGIDHIISLTEQQIQVTSTETGQVVAKDKKDIDNDYRKLFLEVFTPQMKYLGIAKQKKDRVKRIYVYSPYGFITRDPINIQSVKYEEISGKKFERKTDLGTAQFINSHSELIGEIVLMKNEKDISKAILNNETLHFTYN</sequence>
<comment type="caution">
    <text evidence="2">The sequence shown here is derived from an EMBL/GenBank/DDBJ whole genome shotgun (WGS) entry which is preliminary data.</text>
</comment>
<dbReference type="Proteomes" id="UP001156666">
    <property type="component" value="Unassembled WGS sequence"/>
</dbReference>
<organism evidence="2 3">
    <name type="scientific">Portibacter lacus</name>
    <dbReference type="NCBI Taxonomy" id="1099794"/>
    <lineage>
        <taxon>Bacteria</taxon>
        <taxon>Pseudomonadati</taxon>
        <taxon>Bacteroidota</taxon>
        <taxon>Saprospiria</taxon>
        <taxon>Saprospirales</taxon>
        <taxon>Haliscomenobacteraceae</taxon>
        <taxon>Portibacter</taxon>
    </lineage>
</organism>
<name>A0AA37WEH6_9BACT</name>
<dbReference type="RefSeq" id="WP_235292723.1">
    <property type="nucleotide sequence ID" value="NZ_BSOH01000023.1"/>
</dbReference>
<keyword evidence="3" id="KW-1185">Reference proteome</keyword>
<reference evidence="2" key="2">
    <citation type="submission" date="2023-01" db="EMBL/GenBank/DDBJ databases">
        <title>Draft genome sequence of Portibacter lacus strain NBRC 108769.</title>
        <authorList>
            <person name="Sun Q."/>
            <person name="Mori K."/>
        </authorList>
    </citation>
    <scope>NUCLEOTIDE SEQUENCE</scope>
    <source>
        <strain evidence="2">NBRC 108769</strain>
    </source>
</reference>
<keyword evidence="1" id="KW-0732">Signal</keyword>
<gene>
    <name evidence="2" type="ORF">GCM10007940_33920</name>
</gene>
<proteinExistence type="predicted"/>
<evidence type="ECO:0000313" key="3">
    <source>
        <dbReference type="Proteomes" id="UP001156666"/>
    </source>
</evidence>
<protein>
    <submittedName>
        <fullName evidence="2">Uncharacterized protein</fullName>
    </submittedName>
</protein>
<dbReference type="AlphaFoldDB" id="A0AA37WEH6"/>